<sequence length="46" mass="5255">MTTTTDHGMLKMTPEQVIQPRGKHGYAYKLKQKLAFPVHKTPRSDS</sequence>
<evidence type="ECO:0000256" key="1">
    <source>
        <dbReference type="SAM" id="MobiDB-lite"/>
    </source>
</evidence>
<reference evidence="2" key="1">
    <citation type="submission" date="2018-02" db="EMBL/GenBank/DDBJ databases">
        <title>Rhizophora mucronata_Transcriptome.</title>
        <authorList>
            <person name="Meera S.P."/>
            <person name="Sreeshan A."/>
            <person name="Augustine A."/>
        </authorList>
    </citation>
    <scope>NUCLEOTIDE SEQUENCE</scope>
    <source>
        <tissue evidence="2">Leaf</tissue>
    </source>
</reference>
<organism evidence="2">
    <name type="scientific">Rhizophora mucronata</name>
    <name type="common">Asiatic mangrove</name>
    <dbReference type="NCBI Taxonomy" id="61149"/>
    <lineage>
        <taxon>Eukaryota</taxon>
        <taxon>Viridiplantae</taxon>
        <taxon>Streptophyta</taxon>
        <taxon>Embryophyta</taxon>
        <taxon>Tracheophyta</taxon>
        <taxon>Spermatophyta</taxon>
        <taxon>Magnoliopsida</taxon>
        <taxon>eudicotyledons</taxon>
        <taxon>Gunneridae</taxon>
        <taxon>Pentapetalae</taxon>
        <taxon>rosids</taxon>
        <taxon>fabids</taxon>
        <taxon>Malpighiales</taxon>
        <taxon>Rhizophoraceae</taxon>
        <taxon>Rhizophora</taxon>
    </lineage>
</organism>
<accession>A0A2P2P6U9</accession>
<evidence type="ECO:0000313" key="2">
    <source>
        <dbReference type="EMBL" id="MBX50475.1"/>
    </source>
</evidence>
<name>A0A2P2P6U9_RHIMU</name>
<dbReference type="AlphaFoldDB" id="A0A2P2P6U9"/>
<dbReference type="EMBL" id="GGEC01069991">
    <property type="protein sequence ID" value="MBX50475.1"/>
    <property type="molecule type" value="Transcribed_RNA"/>
</dbReference>
<feature type="region of interest" description="Disordered" evidence="1">
    <location>
        <begin position="1"/>
        <end position="22"/>
    </location>
</feature>
<protein>
    <submittedName>
        <fullName evidence="2">Uncharacterized protein</fullName>
    </submittedName>
</protein>
<proteinExistence type="predicted"/>